<dbReference type="STRING" id="1409788.NC99_18360"/>
<dbReference type="SUPFAM" id="SSF49464">
    <property type="entry name" value="Carboxypeptidase regulatory domain-like"/>
    <property type="match status" value="1"/>
</dbReference>
<dbReference type="OrthoDB" id="9760333at2"/>
<evidence type="ECO:0000256" key="7">
    <source>
        <dbReference type="ARBA" id="ARBA00023237"/>
    </source>
</evidence>
<dbReference type="Pfam" id="PF13715">
    <property type="entry name" value="CarbopepD_reg_2"/>
    <property type="match status" value="1"/>
</dbReference>
<dbReference type="InterPro" id="IPR000531">
    <property type="entry name" value="Beta-barrel_TonB"/>
</dbReference>
<dbReference type="AlphaFoldDB" id="A0A0L8VAD6"/>
<dbReference type="PANTHER" id="PTHR30069">
    <property type="entry name" value="TONB-DEPENDENT OUTER MEMBRANE RECEPTOR"/>
    <property type="match status" value="1"/>
</dbReference>
<dbReference type="InterPro" id="IPR012910">
    <property type="entry name" value="Plug_dom"/>
</dbReference>
<reference evidence="14" key="1">
    <citation type="submission" date="2015-07" db="EMBL/GenBank/DDBJ databases">
        <title>Genome sequencing of Sunxiuqinia dokdonensis strain SK.</title>
        <authorList>
            <person name="Ahn S."/>
            <person name="Kim B.-C."/>
        </authorList>
    </citation>
    <scope>NUCLEOTIDE SEQUENCE [LARGE SCALE GENOMIC DNA]</scope>
    <source>
        <strain evidence="14">SK</strain>
    </source>
</reference>
<dbReference type="PANTHER" id="PTHR30069:SF57">
    <property type="entry name" value="TONB-DEPENDENT RECEPTOR"/>
    <property type="match status" value="1"/>
</dbReference>
<dbReference type="Pfam" id="PF00593">
    <property type="entry name" value="TonB_dep_Rec_b-barrel"/>
    <property type="match status" value="1"/>
</dbReference>
<protein>
    <submittedName>
        <fullName evidence="13">TonB-denpendent receptor</fullName>
    </submittedName>
</protein>
<evidence type="ECO:0000256" key="9">
    <source>
        <dbReference type="RuleBase" id="RU003357"/>
    </source>
</evidence>
<sequence>MKRIVLLFSITFLLNPFNLAAQKTDANVFGDVQSDGEHIPFVNIYLDGTNYGTVTDETGHYLLVNLPIGQHTLVAKMIGYKPVKKSVNLVKGQSIELNFELEKQSLAVDEVVVTGTKTFKRQTESAVIVNVIDSKIFDYVQANTISEGLSFQPGLRMETDCQTCNYTQLRMNGLGGAYSQILINSRPIFSPLTGLYGLEQIPTEMVERIEVVRGGASALYGSSAIGGTVNVITKFPSRNAYDLSMSNATINGQANDNNINGNITLLSTQRNAGATIFVSRRDRQSYDHNDDGYSEMPALQNNSFGFNSYFRLNQNQKLEVNMASLHEYRRGGNRNDDPAYLADQSEERTHDILMGGADYTLDFENNRTSLAAFFAGQYTKRKHYTGILPDDPTELAAHYALPPYGNTKNNTFMGGIQLNHTLYDFLGGLNVITTGLEYNYDDVMDEIETYDYLLDQTSKNTGFYLQSDWSVNSKLTLLSGVRGDQHNYVDRIILNPRLSALYKFNQESQFRLSWSTGFRAPQAFDTDMHIAFSGGGIQQVQLADNLKEERSQSLSSSLNWDRATETHIYGFTIEGFYTVLNDAFILEELDNTPDGNSILEKRNGGKSEVLGGTFEARANFNQQLQLEAGLTLQKSQYEQTVAWSTEIDGTRDFLRSPNAYGYYTIAFTPESPLTATLSGLYTGTMLIPHYGLPGDAGTPEQDLLFESDPFWETNLKLSYDFNLPHLDSKLQFFGGVSNLFNQYQDDFDQGKYRDSNYVYGPSKPRTIYFGLKLFN</sequence>
<dbReference type="EMBL" id="LGIA01000145">
    <property type="protein sequence ID" value="KOH45318.1"/>
    <property type="molecule type" value="Genomic_DNA"/>
</dbReference>
<evidence type="ECO:0000256" key="3">
    <source>
        <dbReference type="ARBA" id="ARBA00022452"/>
    </source>
</evidence>
<name>A0A0L8VAD6_9BACT</name>
<evidence type="ECO:0000256" key="5">
    <source>
        <dbReference type="ARBA" id="ARBA00023077"/>
    </source>
</evidence>
<organism evidence="13 14">
    <name type="scientific">Sunxiuqinia dokdonensis</name>
    <dbReference type="NCBI Taxonomy" id="1409788"/>
    <lineage>
        <taxon>Bacteria</taxon>
        <taxon>Pseudomonadati</taxon>
        <taxon>Bacteroidota</taxon>
        <taxon>Bacteroidia</taxon>
        <taxon>Marinilabiliales</taxon>
        <taxon>Prolixibacteraceae</taxon>
        <taxon>Sunxiuqinia</taxon>
    </lineage>
</organism>
<keyword evidence="13" id="KW-0675">Receptor</keyword>
<dbReference type="Proteomes" id="UP000036958">
    <property type="component" value="Unassembled WGS sequence"/>
</dbReference>
<keyword evidence="4 8" id="KW-0812">Transmembrane</keyword>
<evidence type="ECO:0000259" key="12">
    <source>
        <dbReference type="Pfam" id="PF07715"/>
    </source>
</evidence>
<proteinExistence type="inferred from homology"/>
<feature type="signal peptide" evidence="10">
    <location>
        <begin position="1"/>
        <end position="20"/>
    </location>
</feature>
<evidence type="ECO:0000259" key="11">
    <source>
        <dbReference type="Pfam" id="PF00593"/>
    </source>
</evidence>
<dbReference type="RefSeq" id="WP_053182171.1">
    <property type="nucleotide sequence ID" value="NZ_LGIA01000145.1"/>
</dbReference>
<comment type="subcellular location">
    <subcellularLocation>
        <location evidence="1 8">Cell outer membrane</location>
        <topology evidence="1 8">Multi-pass membrane protein</topology>
    </subcellularLocation>
</comment>
<gene>
    <name evidence="13" type="ORF">NC99_18360</name>
</gene>
<evidence type="ECO:0000256" key="2">
    <source>
        <dbReference type="ARBA" id="ARBA00022448"/>
    </source>
</evidence>
<keyword evidence="6 8" id="KW-0472">Membrane</keyword>
<dbReference type="InterPro" id="IPR036942">
    <property type="entry name" value="Beta-barrel_TonB_sf"/>
</dbReference>
<evidence type="ECO:0000313" key="14">
    <source>
        <dbReference type="Proteomes" id="UP000036958"/>
    </source>
</evidence>
<dbReference type="PROSITE" id="PS52016">
    <property type="entry name" value="TONB_DEPENDENT_REC_3"/>
    <property type="match status" value="1"/>
</dbReference>
<dbReference type="Gene3D" id="2.40.170.20">
    <property type="entry name" value="TonB-dependent receptor, beta-barrel domain"/>
    <property type="match status" value="1"/>
</dbReference>
<evidence type="ECO:0000256" key="4">
    <source>
        <dbReference type="ARBA" id="ARBA00022692"/>
    </source>
</evidence>
<dbReference type="GO" id="GO:0015344">
    <property type="term" value="F:siderophore uptake transmembrane transporter activity"/>
    <property type="evidence" value="ECO:0007669"/>
    <property type="project" value="TreeGrafter"/>
</dbReference>
<dbReference type="InterPro" id="IPR039426">
    <property type="entry name" value="TonB-dep_rcpt-like"/>
</dbReference>
<feature type="domain" description="TonB-dependent receptor-like beta-barrel" evidence="11">
    <location>
        <begin position="303"/>
        <end position="739"/>
    </location>
</feature>
<dbReference type="Gene3D" id="2.60.40.1120">
    <property type="entry name" value="Carboxypeptidase-like, regulatory domain"/>
    <property type="match status" value="1"/>
</dbReference>
<dbReference type="SUPFAM" id="SSF56935">
    <property type="entry name" value="Porins"/>
    <property type="match status" value="1"/>
</dbReference>
<keyword evidence="7 8" id="KW-0998">Cell outer membrane</keyword>
<dbReference type="InterPro" id="IPR008969">
    <property type="entry name" value="CarboxyPept-like_regulatory"/>
</dbReference>
<feature type="chain" id="PRO_5005591296" evidence="10">
    <location>
        <begin position="21"/>
        <end position="775"/>
    </location>
</feature>
<dbReference type="GO" id="GO:0044718">
    <property type="term" value="P:siderophore transmembrane transport"/>
    <property type="evidence" value="ECO:0007669"/>
    <property type="project" value="TreeGrafter"/>
</dbReference>
<comment type="similarity">
    <text evidence="8 9">Belongs to the TonB-dependent receptor family.</text>
</comment>
<feature type="domain" description="TonB-dependent receptor plug" evidence="12">
    <location>
        <begin position="123"/>
        <end position="228"/>
    </location>
</feature>
<dbReference type="PATRIC" id="fig|1409788.3.peg.1902"/>
<keyword evidence="5 9" id="KW-0798">TonB box</keyword>
<evidence type="ECO:0000256" key="6">
    <source>
        <dbReference type="ARBA" id="ARBA00023136"/>
    </source>
</evidence>
<keyword evidence="3 8" id="KW-1134">Transmembrane beta strand</keyword>
<keyword evidence="2 8" id="KW-0813">Transport</keyword>
<dbReference type="InterPro" id="IPR037066">
    <property type="entry name" value="Plug_dom_sf"/>
</dbReference>
<comment type="caution">
    <text evidence="13">The sequence shown here is derived from an EMBL/GenBank/DDBJ whole genome shotgun (WGS) entry which is preliminary data.</text>
</comment>
<accession>A0A0L8VAD6</accession>
<dbReference type="Pfam" id="PF07715">
    <property type="entry name" value="Plug"/>
    <property type="match status" value="1"/>
</dbReference>
<evidence type="ECO:0000313" key="13">
    <source>
        <dbReference type="EMBL" id="KOH45318.1"/>
    </source>
</evidence>
<keyword evidence="10" id="KW-0732">Signal</keyword>
<dbReference type="GO" id="GO:0009279">
    <property type="term" value="C:cell outer membrane"/>
    <property type="evidence" value="ECO:0007669"/>
    <property type="project" value="UniProtKB-SubCell"/>
</dbReference>
<evidence type="ECO:0000256" key="10">
    <source>
        <dbReference type="SAM" id="SignalP"/>
    </source>
</evidence>
<evidence type="ECO:0000256" key="8">
    <source>
        <dbReference type="PROSITE-ProRule" id="PRU01360"/>
    </source>
</evidence>
<evidence type="ECO:0000256" key="1">
    <source>
        <dbReference type="ARBA" id="ARBA00004571"/>
    </source>
</evidence>
<keyword evidence="14" id="KW-1185">Reference proteome</keyword>
<dbReference type="Gene3D" id="2.170.130.10">
    <property type="entry name" value="TonB-dependent receptor, plug domain"/>
    <property type="match status" value="1"/>
</dbReference>